<protein>
    <recommendedName>
        <fullName evidence="1">Coenzyme F420:L-glutamate ligase-like domain-containing protein</fullName>
    </recommendedName>
</protein>
<dbReference type="PANTHER" id="PTHR47917">
    <property type="match status" value="1"/>
</dbReference>
<reference evidence="2 3" key="1">
    <citation type="journal article" date="2016" name="Nat. Commun.">
        <title>Thousands of microbial genomes shed light on interconnected biogeochemical processes in an aquifer system.</title>
        <authorList>
            <person name="Anantharaman K."/>
            <person name="Brown C.T."/>
            <person name="Hug L.A."/>
            <person name="Sharon I."/>
            <person name="Castelle C.J."/>
            <person name="Probst A.J."/>
            <person name="Thomas B.C."/>
            <person name="Singh A."/>
            <person name="Wilkins M.J."/>
            <person name="Karaoz U."/>
            <person name="Brodie E.L."/>
            <person name="Williams K.H."/>
            <person name="Hubbard S.S."/>
            <person name="Banfield J.F."/>
        </authorList>
    </citation>
    <scope>NUCLEOTIDE SEQUENCE [LARGE SCALE GENOMIC DNA]</scope>
</reference>
<evidence type="ECO:0000313" key="2">
    <source>
        <dbReference type="EMBL" id="OGF31136.1"/>
    </source>
</evidence>
<gene>
    <name evidence="2" type="ORF">A3H09_01875</name>
</gene>
<feature type="domain" description="Coenzyme F420:L-glutamate ligase-like" evidence="1">
    <location>
        <begin position="6"/>
        <end position="199"/>
    </location>
</feature>
<accession>A0A1F5SXA4</accession>
<dbReference type="AlphaFoldDB" id="A0A1F5SXA4"/>
<dbReference type="SUPFAM" id="SSF144010">
    <property type="entry name" value="CofE-like"/>
    <property type="match status" value="1"/>
</dbReference>
<proteinExistence type="predicted"/>
<dbReference type="Proteomes" id="UP000176915">
    <property type="component" value="Unassembled WGS sequence"/>
</dbReference>
<dbReference type="PANTHER" id="PTHR47917:SF1">
    <property type="entry name" value="COENZYME F420:L-GLUTAMATE LIGASE"/>
    <property type="match status" value="1"/>
</dbReference>
<evidence type="ECO:0000313" key="3">
    <source>
        <dbReference type="Proteomes" id="UP000176915"/>
    </source>
</evidence>
<dbReference type="InterPro" id="IPR002847">
    <property type="entry name" value="F420-0_gamma-glut_ligase-dom"/>
</dbReference>
<comment type="caution">
    <text evidence="2">The sequence shown here is derived from an EMBL/GenBank/DDBJ whole genome shotgun (WGS) entry which is preliminary data.</text>
</comment>
<evidence type="ECO:0000259" key="1">
    <source>
        <dbReference type="Pfam" id="PF01996"/>
    </source>
</evidence>
<name>A0A1F5SXA4_9BACT</name>
<organism evidence="2 3">
    <name type="scientific">Candidatus Falkowbacteria bacterium RIFCSPLOWO2_12_FULL_45_13</name>
    <dbReference type="NCBI Taxonomy" id="1797991"/>
    <lineage>
        <taxon>Bacteria</taxon>
        <taxon>Candidatus Falkowiibacteriota</taxon>
    </lineage>
</organism>
<sequence length="236" mass="26611">MKIQAIKTKVFKPKEDLLAFIENYLPGIKEKTILVVTSKIVALAEGRFVQKNNETTKLKIIKRESRLVMPTKRVYLTIKDGQFMANSGIDESNANGWLILLPKNSFKAAAKIRNHFKKKHKLKNFAVLITDSRCLPLRAGITGAALGYAGFQGLRDYRRCLDIFHRPFKYSRVNLADGLAAAAVLCMGEGKERQPLALITEAPVRFKEKINKKETIINPAEDIFSPLIKNLDAKKQ</sequence>
<dbReference type="Pfam" id="PF01996">
    <property type="entry name" value="F420_ligase"/>
    <property type="match status" value="1"/>
</dbReference>
<dbReference type="Gene3D" id="3.30.1330.100">
    <property type="entry name" value="CofE-like"/>
    <property type="match status" value="2"/>
</dbReference>
<dbReference type="EMBL" id="MFFY01000031">
    <property type="protein sequence ID" value="OGF31136.1"/>
    <property type="molecule type" value="Genomic_DNA"/>
</dbReference>
<dbReference type="GO" id="GO:0052618">
    <property type="term" value="F:coenzyme F420-0:L-glutamate ligase activity"/>
    <property type="evidence" value="ECO:0007669"/>
    <property type="project" value="TreeGrafter"/>
</dbReference>